<evidence type="ECO:0000313" key="1">
    <source>
        <dbReference type="EMBL" id="WDD98907.1"/>
    </source>
</evidence>
<name>A0AAE9YQN5_9GAMM</name>
<dbReference type="PROSITE" id="PS51318">
    <property type="entry name" value="TAT"/>
    <property type="match status" value="1"/>
</dbReference>
<dbReference type="KEGG" id="tact:SG35_027390"/>
<dbReference type="Pfam" id="PF13618">
    <property type="entry name" value="Gluconate_2-dh3"/>
    <property type="match status" value="1"/>
</dbReference>
<dbReference type="AlphaFoldDB" id="A0AAE9YQN5"/>
<reference evidence="1 2" key="2">
    <citation type="journal article" date="2022" name="Mar. Drugs">
        <title>Bioassay-Guided Fractionation Leads to the Detection of Cholic Acid Generated by the Rare Thalassomonas sp.</title>
        <authorList>
            <person name="Pheiffer F."/>
            <person name="Schneider Y.K."/>
            <person name="Hansen E.H."/>
            <person name="Andersen J.H."/>
            <person name="Isaksson J."/>
            <person name="Busche T."/>
            <person name="R C."/>
            <person name="Kalinowski J."/>
            <person name="Zyl L.V."/>
            <person name="Trindade M."/>
        </authorList>
    </citation>
    <scope>NUCLEOTIDE SEQUENCE [LARGE SCALE GENOMIC DNA]</scope>
    <source>
        <strain evidence="1 2">A5K-106</strain>
    </source>
</reference>
<reference evidence="1 2" key="1">
    <citation type="journal article" date="2015" name="Genome Announc.">
        <title>Draft Genome Sequences of Marine Isolates of Thalassomonas viridans and Thalassomonas actiniarum.</title>
        <authorList>
            <person name="Olonade I."/>
            <person name="van Zyl L.J."/>
            <person name="Trindade M."/>
        </authorList>
    </citation>
    <scope>NUCLEOTIDE SEQUENCE [LARGE SCALE GENOMIC DNA]</scope>
    <source>
        <strain evidence="1 2">A5K-106</strain>
    </source>
</reference>
<organism evidence="1 2">
    <name type="scientific">Thalassomonas actiniarum</name>
    <dbReference type="NCBI Taxonomy" id="485447"/>
    <lineage>
        <taxon>Bacteria</taxon>
        <taxon>Pseudomonadati</taxon>
        <taxon>Pseudomonadota</taxon>
        <taxon>Gammaproteobacteria</taxon>
        <taxon>Alteromonadales</taxon>
        <taxon>Colwelliaceae</taxon>
        <taxon>Thalassomonas</taxon>
    </lineage>
</organism>
<protein>
    <submittedName>
        <fullName evidence="1">Gluconate 2-dehydrogenase subunit 3 family protein</fullName>
    </submittedName>
</protein>
<dbReference type="InterPro" id="IPR027056">
    <property type="entry name" value="Gluconate_2DH_su3"/>
</dbReference>
<accession>A0AAE9YQN5</accession>
<gene>
    <name evidence="1" type="ORF">SG35_027390</name>
</gene>
<sequence>MINIRSFFDVNYQTPLWFKEKNTQVKISRRALLKSAAGASAIAALPVKSWSPAPAEELRQALKTDPWLTLNAVLEHLLPASDSGPGARDIQALDYLYNVVTRQPTEQDEIAFIFKGVGWLNDFSNSQSGKAFVTLEQADKEKLLRAISNSRAGENWLNTLLNYIFEAMLSPPVYGGNPDGVGWKWLEHKPGFPLPKKGKRYYELPGQKGIAVKVVAAKGSKKA</sequence>
<keyword evidence="2" id="KW-1185">Reference proteome</keyword>
<dbReference type="Proteomes" id="UP000032568">
    <property type="component" value="Chromosome"/>
</dbReference>
<evidence type="ECO:0000313" key="2">
    <source>
        <dbReference type="Proteomes" id="UP000032568"/>
    </source>
</evidence>
<dbReference type="RefSeq" id="WP_044834287.1">
    <property type="nucleotide sequence ID" value="NZ_CP059735.1"/>
</dbReference>
<dbReference type="InterPro" id="IPR006311">
    <property type="entry name" value="TAT_signal"/>
</dbReference>
<proteinExistence type="predicted"/>
<dbReference type="EMBL" id="CP059735">
    <property type="protein sequence ID" value="WDD98907.1"/>
    <property type="molecule type" value="Genomic_DNA"/>
</dbReference>